<feature type="compositionally biased region" description="Low complexity" evidence="1">
    <location>
        <begin position="490"/>
        <end position="501"/>
    </location>
</feature>
<evidence type="ECO:0000256" key="2">
    <source>
        <dbReference type="SAM" id="Phobius"/>
    </source>
</evidence>
<proteinExistence type="predicted"/>
<dbReference type="PANTHER" id="PTHR33371">
    <property type="entry name" value="INTERMEMBRANE PHOSPHOLIPID TRANSPORT SYSTEM BINDING PROTEIN MLAD-RELATED"/>
    <property type="match status" value="1"/>
</dbReference>
<dbReference type="PANTHER" id="PTHR33371:SF4">
    <property type="entry name" value="INTERMEMBRANE PHOSPHOLIPID TRANSPORT SYSTEM BINDING PROTEIN MLAD"/>
    <property type="match status" value="1"/>
</dbReference>
<reference evidence="4" key="1">
    <citation type="submission" date="2020-05" db="EMBL/GenBank/DDBJ databases">
        <authorList>
            <person name="Chiriac C."/>
            <person name="Salcher M."/>
            <person name="Ghai R."/>
            <person name="Kavagutti S V."/>
        </authorList>
    </citation>
    <scope>NUCLEOTIDE SEQUENCE</scope>
</reference>
<accession>A0A6J7INU5</accession>
<organism evidence="4">
    <name type="scientific">freshwater metagenome</name>
    <dbReference type="NCBI Taxonomy" id="449393"/>
    <lineage>
        <taxon>unclassified sequences</taxon>
        <taxon>metagenomes</taxon>
        <taxon>ecological metagenomes</taxon>
    </lineage>
</organism>
<feature type="compositionally biased region" description="Basic and acidic residues" evidence="1">
    <location>
        <begin position="180"/>
        <end position="191"/>
    </location>
</feature>
<keyword evidence="2" id="KW-1133">Transmembrane helix</keyword>
<dbReference type="EMBL" id="CAFBMK010000170">
    <property type="protein sequence ID" value="CAB4931992.1"/>
    <property type="molecule type" value="Genomic_DNA"/>
</dbReference>
<keyword evidence="2" id="KW-0812">Transmembrane</keyword>
<dbReference type="AlphaFoldDB" id="A0A6J7INU5"/>
<feature type="region of interest" description="Disordered" evidence="1">
    <location>
        <begin position="169"/>
        <end position="197"/>
    </location>
</feature>
<sequence length="510" mass="54410">MSGTTQPPNRRTRISPVKFGALFLLVVAIGVYFGFAKSVPFRQHYEVSAVVRTSNLLAKGSPVRIAGVKVGKVVDTGRYGRSEYAVIRMQVDEDGRKVLRRDASVRIRPRLFLEGNFFVELQPGTPDAPAMPDGGTIPVTRTSVPVQLDQVLTTLQADQRKALQATVGGLGDGFGSTPTAKEDASQDEAVRGRTGGQALNEALKTSPRSLRDGAKVTTDLRGRVNGDLTKAIAGIGDVTAALAQDQRALSGAVRNFDTTVSTLADNSAPLQDTVRELGRTSSTARVAFGSLRRALPPTRTAARDLTAAMRELPDVIAAGRPWLRQAAPLLGEKELRGLLGDVRPTLQDIARLTRESRTWVPELSSFTACMNRVFLPTLNIEVDDGPLSAGVENYKEFWYGVVGMAGEGQTFDGNGSKLRLQTIGGGTKIKTGYTNFNGNQPQFANLTEPSTGTSPAFSPKLPPFRTDVRCSTNPVPPVNGPASRGKADGSNASAPAPARPNLDPIPGKVR</sequence>
<gene>
    <name evidence="4" type="ORF">UFOPK3564_02424</name>
</gene>
<dbReference type="Pfam" id="PF02470">
    <property type="entry name" value="MlaD"/>
    <property type="match status" value="1"/>
</dbReference>
<evidence type="ECO:0000259" key="3">
    <source>
        <dbReference type="Pfam" id="PF02470"/>
    </source>
</evidence>
<feature type="transmembrane region" description="Helical" evidence="2">
    <location>
        <begin position="17"/>
        <end position="35"/>
    </location>
</feature>
<evidence type="ECO:0000256" key="1">
    <source>
        <dbReference type="SAM" id="MobiDB-lite"/>
    </source>
</evidence>
<keyword evidence="2" id="KW-0472">Membrane</keyword>
<feature type="region of interest" description="Disordered" evidence="1">
    <location>
        <begin position="447"/>
        <end position="510"/>
    </location>
</feature>
<name>A0A6J7INU5_9ZZZZ</name>
<protein>
    <submittedName>
        <fullName evidence="4">Unannotated protein</fullName>
    </submittedName>
</protein>
<dbReference type="InterPro" id="IPR052336">
    <property type="entry name" value="MlaD_Phospholipid_Transporter"/>
</dbReference>
<dbReference type="InterPro" id="IPR003399">
    <property type="entry name" value="Mce/MlaD"/>
</dbReference>
<feature type="domain" description="Mce/MlaD" evidence="3">
    <location>
        <begin position="44"/>
        <end position="124"/>
    </location>
</feature>
<evidence type="ECO:0000313" key="4">
    <source>
        <dbReference type="EMBL" id="CAB4931992.1"/>
    </source>
</evidence>
<feature type="compositionally biased region" description="Polar residues" evidence="1">
    <location>
        <begin position="447"/>
        <end position="456"/>
    </location>
</feature>